<accession>A0AA86VUM0</accession>
<keyword evidence="2" id="KW-1185">Reference proteome</keyword>
<gene>
    <name evidence="1" type="ORF">AYBTSS11_LOCUS28526</name>
</gene>
<organism evidence="1 2">
    <name type="scientific">Sphenostylis stenocarpa</name>
    <dbReference type="NCBI Taxonomy" id="92480"/>
    <lineage>
        <taxon>Eukaryota</taxon>
        <taxon>Viridiplantae</taxon>
        <taxon>Streptophyta</taxon>
        <taxon>Embryophyta</taxon>
        <taxon>Tracheophyta</taxon>
        <taxon>Spermatophyta</taxon>
        <taxon>Magnoliopsida</taxon>
        <taxon>eudicotyledons</taxon>
        <taxon>Gunneridae</taxon>
        <taxon>Pentapetalae</taxon>
        <taxon>rosids</taxon>
        <taxon>fabids</taxon>
        <taxon>Fabales</taxon>
        <taxon>Fabaceae</taxon>
        <taxon>Papilionoideae</taxon>
        <taxon>50 kb inversion clade</taxon>
        <taxon>NPAAA clade</taxon>
        <taxon>indigoferoid/millettioid clade</taxon>
        <taxon>Phaseoleae</taxon>
        <taxon>Sphenostylis</taxon>
    </lineage>
</organism>
<name>A0AA86VUM0_9FABA</name>
<proteinExistence type="predicted"/>
<reference evidence="1" key="1">
    <citation type="submission" date="2023-10" db="EMBL/GenBank/DDBJ databases">
        <authorList>
            <person name="Domelevo Entfellner J.-B."/>
        </authorList>
    </citation>
    <scope>NUCLEOTIDE SEQUENCE</scope>
</reference>
<evidence type="ECO:0000313" key="1">
    <source>
        <dbReference type="EMBL" id="CAJ1976388.1"/>
    </source>
</evidence>
<evidence type="ECO:0000313" key="2">
    <source>
        <dbReference type="Proteomes" id="UP001189624"/>
    </source>
</evidence>
<dbReference type="AlphaFoldDB" id="A0AA86VUM0"/>
<protein>
    <submittedName>
        <fullName evidence="1">Uncharacterized protein</fullName>
    </submittedName>
</protein>
<dbReference type="Proteomes" id="UP001189624">
    <property type="component" value="Chromosome 10"/>
</dbReference>
<dbReference type="EMBL" id="OY731407">
    <property type="protein sequence ID" value="CAJ1976388.1"/>
    <property type="molecule type" value="Genomic_DNA"/>
</dbReference>
<sequence length="65" mass="7518">MLVRRQVQYPQRRMILYQCSSSLSPAGPLQKKSSLCHFQIPVLNYGRPQHMHGCYVSPSFVLNCH</sequence>
<dbReference type="Gramene" id="rna-AYBTSS11_LOCUS28526">
    <property type="protein sequence ID" value="CAJ1976388.1"/>
    <property type="gene ID" value="gene-AYBTSS11_LOCUS28526"/>
</dbReference>